<dbReference type="GO" id="GO:0005759">
    <property type="term" value="C:mitochondrial matrix"/>
    <property type="evidence" value="ECO:0007669"/>
    <property type="project" value="UniProtKB-SubCell"/>
</dbReference>
<dbReference type="GO" id="GO:0016491">
    <property type="term" value="F:oxidoreductase activity"/>
    <property type="evidence" value="ECO:0007669"/>
    <property type="project" value="InterPro"/>
</dbReference>
<reference evidence="6" key="1">
    <citation type="submission" date="2018-05" db="EMBL/GenBank/DDBJ databases">
        <authorList>
            <person name="Lanie J.A."/>
            <person name="Ng W.-L."/>
            <person name="Kazmierczak K.M."/>
            <person name="Andrzejewski T.M."/>
            <person name="Davidsen T.M."/>
            <person name="Wayne K.J."/>
            <person name="Tettelin H."/>
            <person name="Glass J.I."/>
            <person name="Rusch D."/>
            <person name="Podicherti R."/>
            <person name="Tsui H.-C.T."/>
            <person name="Winkler M.E."/>
        </authorList>
    </citation>
    <scope>NUCLEOTIDE SEQUENCE</scope>
</reference>
<evidence type="ECO:0000256" key="2">
    <source>
        <dbReference type="ARBA" id="ARBA00037217"/>
    </source>
</evidence>
<dbReference type="PANTHER" id="PTHR10668:SF103">
    <property type="entry name" value="PYRIDINE NUCLEOTIDE-DISULFIDE OXIDOREDUCTASE DOMAIN-CONTAINING PROTEIN 2"/>
    <property type="match status" value="1"/>
</dbReference>
<name>A0A381RQJ0_9ZZZZ</name>
<comment type="function">
    <text evidence="2">Probable oxidoreductase that may play a role as regulator of mitochondrial function.</text>
</comment>
<comment type="subunit">
    <text evidence="3">Interacts with COX5B; this interaction may contribute to localize PYROXD2 to the inner face of the inner mitochondrial membrane.</text>
</comment>
<dbReference type="EMBL" id="UINC01002208">
    <property type="protein sequence ID" value="SUZ94150.1"/>
    <property type="molecule type" value="Genomic_DNA"/>
</dbReference>
<dbReference type="SUPFAM" id="SSF51905">
    <property type="entry name" value="FAD/NAD(P)-binding domain"/>
    <property type="match status" value="1"/>
</dbReference>
<dbReference type="InterPro" id="IPR002937">
    <property type="entry name" value="Amino_oxidase"/>
</dbReference>
<evidence type="ECO:0000256" key="1">
    <source>
        <dbReference type="ARBA" id="ARBA00004305"/>
    </source>
</evidence>
<dbReference type="Gene3D" id="3.50.50.60">
    <property type="entry name" value="FAD/NAD(P)-binding domain"/>
    <property type="match status" value="2"/>
</dbReference>
<gene>
    <name evidence="6" type="ORF">METZ01_LOCUS47004</name>
</gene>
<proteinExistence type="predicted"/>
<dbReference type="InterPro" id="IPR036188">
    <property type="entry name" value="FAD/NAD-bd_sf"/>
</dbReference>
<dbReference type="Pfam" id="PF01593">
    <property type="entry name" value="Amino_oxidase"/>
    <property type="match status" value="1"/>
</dbReference>
<feature type="domain" description="Amine oxidase" evidence="5">
    <location>
        <begin position="16"/>
        <end position="512"/>
    </location>
</feature>
<comment type="subcellular location">
    <subcellularLocation>
        <location evidence="1">Mitochondrion matrix</location>
    </subcellularLocation>
</comment>
<evidence type="ECO:0000313" key="6">
    <source>
        <dbReference type="EMBL" id="SUZ94150.1"/>
    </source>
</evidence>
<evidence type="ECO:0000256" key="3">
    <source>
        <dbReference type="ARBA" id="ARBA00038825"/>
    </source>
</evidence>
<dbReference type="AlphaFoldDB" id="A0A381RQJ0"/>
<protein>
    <recommendedName>
        <fullName evidence="4">Pyridine nucleotide-disulfide oxidoreductase domain-containing protein 2</fullName>
    </recommendedName>
</protein>
<sequence>MSGRYDVAVIGGGHNGLVAAAYLAQAGQSVVVLEKRPTVGGTASTIEVAPGYRASSCFQSAETFSPTISRELNLSGHGLEVSRSRGTSVVALDGQWLLFDGSGHPTGNGSQMLSMADRAAIAELERFLHRTVRALAPLYQETLPKLQDLGASDTLDLLRIGWRLRQLGRRDMREAIRFLPMSIRDVVEERFESHILGAAIAGLGLQGGCVGPYAPGTAFVALHHQIQNPRPLFSGPMFVKGGLGCLSDALSAAAQAAGAEVRTEAEVGLIDTTDALLQGVTLCNGDHVEASIVVSDLGPRRTLLSLVDPRKLAPEFINAVSTVRARGGVGVVSFALDGIPDPPEGSAEVSLSGRVQIGASVVEQERAFDAMQCGELAEKPFLQLTIPTLADPGLAPDGKHVATAWVLGVPDNFDSLEESVASGIETVLPGFTSRVVGCAVATPSDIEERYGATNGCLFGVDVSLDQALFLRPLPGWYRYNTPLRGLYLCGSSTHAGGGITGLPGRNAARQIIEDLKAGKVG</sequence>
<evidence type="ECO:0000256" key="4">
    <source>
        <dbReference type="ARBA" id="ARBA00040298"/>
    </source>
</evidence>
<dbReference type="PRINTS" id="PR00419">
    <property type="entry name" value="ADXRDTASE"/>
</dbReference>
<organism evidence="6">
    <name type="scientific">marine metagenome</name>
    <dbReference type="NCBI Taxonomy" id="408172"/>
    <lineage>
        <taxon>unclassified sequences</taxon>
        <taxon>metagenomes</taxon>
        <taxon>ecological metagenomes</taxon>
    </lineage>
</organism>
<evidence type="ECO:0000259" key="5">
    <source>
        <dbReference type="Pfam" id="PF01593"/>
    </source>
</evidence>
<dbReference type="PANTHER" id="PTHR10668">
    <property type="entry name" value="PHYTOENE DEHYDROGENASE"/>
    <property type="match status" value="1"/>
</dbReference>
<accession>A0A381RQJ0</accession>